<evidence type="ECO:0000313" key="2">
    <source>
        <dbReference type="EMBL" id="CAI8056453.1"/>
    </source>
</evidence>
<accession>A0AA35XF40</accession>
<evidence type="ECO:0000256" key="1">
    <source>
        <dbReference type="SAM" id="MobiDB-lite"/>
    </source>
</evidence>
<feature type="region of interest" description="Disordered" evidence="1">
    <location>
        <begin position="68"/>
        <end position="100"/>
    </location>
</feature>
<feature type="compositionally biased region" description="Basic and acidic residues" evidence="1">
    <location>
        <begin position="89"/>
        <end position="100"/>
    </location>
</feature>
<protein>
    <submittedName>
        <fullName evidence="2">Uncharacterized protein</fullName>
    </submittedName>
</protein>
<comment type="caution">
    <text evidence="2">The sequence shown here is derived from an EMBL/GenBank/DDBJ whole genome shotgun (WGS) entry which is preliminary data.</text>
</comment>
<dbReference type="EMBL" id="CASHTH010004355">
    <property type="protein sequence ID" value="CAI8056453.1"/>
    <property type="molecule type" value="Genomic_DNA"/>
</dbReference>
<organism evidence="2 3">
    <name type="scientific">Geodia barretti</name>
    <name type="common">Barrett's horny sponge</name>
    <dbReference type="NCBI Taxonomy" id="519541"/>
    <lineage>
        <taxon>Eukaryota</taxon>
        <taxon>Metazoa</taxon>
        <taxon>Porifera</taxon>
        <taxon>Demospongiae</taxon>
        <taxon>Heteroscleromorpha</taxon>
        <taxon>Tetractinellida</taxon>
        <taxon>Astrophorina</taxon>
        <taxon>Geodiidae</taxon>
        <taxon>Geodia</taxon>
    </lineage>
</organism>
<reference evidence="2" key="1">
    <citation type="submission" date="2023-03" db="EMBL/GenBank/DDBJ databases">
        <authorList>
            <person name="Steffen K."/>
            <person name="Cardenas P."/>
        </authorList>
    </citation>
    <scope>NUCLEOTIDE SEQUENCE</scope>
</reference>
<sequence>MEDRIFGRSKEKQEQRERAKAAALLHCERERAVLRHCFRSSWFGFCWREHRAFWECFTEERERQLLLEQQSQSSVPDHHWSDTEQGQTDTERGQSDTDRS</sequence>
<keyword evidence="3" id="KW-1185">Reference proteome</keyword>
<dbReference type="AlphaFoldDB" id="A0AA35XF40"/>
<gene>
    <name evidence="2" type="ORF">GBAR_LOCUS30759</name>
</gene>
<name>A0AA35XF40_GEOBA</name>
<dbReference type="Proteomes" id="UP001174909">
    <property type="component" value="Unassembled WGS sequence"/>
</dbReference>
<proteinExistence type="predicted"/>
<evidence type="ECO:0000313" key="3">
    <source>
        <dbReference type="Proteomes" id="UP001174909"/>
    </source>
</evidence>